<name>X0UTU9_9ZZZZ</name>
<comment type="caution">
    <text evidence="1">The sequence shown here is derived from an EMBL/GenBank/DDBJ whole genome shotgun (WGS) entry which is preliminary data.</text>
</comment>
<feature type="non-terminal residue" evidence="1">
    <location>
        <position position="1"/>
    </location>
</feature>
<accession>X0UTU9</accession>
<sequence length="47" mass="5272">SPLVFNPRANHYEVFMEWRGTPVFRGATVDTAGSAEYIVFEPDVNLA</sequence>
<protein>
    <submittedName>
        <fullName evidence="1">Uncharacterized protein</fullName>
    </submittedName>
</protein>
<gene>
    <name evidence="1" type="ORF">S01H1_40010</name>
</gene>
<organism evidence="1">
    <name type="scientific">marine sediment metagenome</name>
    <dbReference type="NCBI Taxonomy" id="412755"/>
    <lineage>
        <taxon>unclassified sequences</taxon>
        <taxon>metagenomes</taxon>
        <taxon>ecological metagenomes</taxon>
    </lineage>
</organism>
<reference evidence="1" key="1">
    <citation type="journal article" date="2014" name="Front. Microbiol.">
        <title>High frequency of phylogenetically diverse reductive dehalogenase-homologous genes in deep subseafloor sedimentary metagenomes.</title>
        <authorList>
            <person name="Kawai M."/>
            <person name="Futagami T."/>
            <person name="Toyoda A."/>
            <person name="Takaki Y."/>
            <person name="Nishi S."/>
            <person name="Hori S."/>
            <person name="Arai W."/>
            <person name="Tsubouchi T."/>
            <person name="Morono Y."/>
            <person name="Uchiyama I."/>
            <person name="Ito T."/>
            <person name="Fujiyama A."/>
            <person name="Inagaki F."/>
            <person name="Takami H."/>
        </authorList>
    </citation>
    <scope>NUCLEOTIDE SEQUENCE</scope>
    <source>
        <strain evidence="1">Expedition CK06-06</strain>
    </source>
</reference>
<dbReference type="AlphaFoldDB" id="X0UTU9"/>
<evidence type="ECO:0000313" key="1">
    <source>
        <dbReference type="EMBL" id="GAG02632.1"/>
    </source>
</evidence>
<proteinExistence type="predicted"/>
<dbReference type="EMBL" id="BARS01025306">
    <property type="protein sequence ID" value="GAG02632.1"/>
    <property type="molecule type" value="Genomic_DNA"/>
</dbReference>